<feature type="region of interest" description="Disordered" evidence="1">
    <location>
        <begin position="1"/>
        <end position="63"/>
    </location>
</feature>
<protein>
    <submittedName>
        <fullName evidence="2">Uncharacterized protein</fullName>
    </submittedName>
</protein>
<evidence type="ECO:0000313" key="2">
    <source>
        <dbReference type="EMBL" id="ORX12583.1"/>
    </source>
</evidence>
<evidence type="ECO:0000256" key="1">
    <source>
        <dbReference type="SAM" id="MobiDB-lite"/>
    </source>
</evidence>
<sequence length="63" mass="7280">MSRLTTKRDDADRSEKELFEESLREHGQLANSESEELPPGATHEETTDETGERTVRRKRMSAF</sequence>
<feature type="compositionally biased region" description="Basic and acidic residues" evidence="1">
    <location>
        <begin position="1"/>
        <end position="27"/>
    </location>
</feature>
<evidence type="ECO:0000313" key="3">
    <source>
        <dbReference type="Proteomes" id="UP000193964"/>
    </source>
</evidence>
<organism evidence="2 3">
    <name type="scientific">Mycolicibacterium wolinskyi</name>
    <dbReference type="NCBI Taxonomy" id="59750"/>
    <lineage>
        <taxon>Bacteria</taxon>
        <taxon>Bacillati</taxon>
        <taxon>Actinomycetota</taxon>
        <taxon>Actinomycetes</taxon>
        <taxon>Mycobacteriales</taxon>
        <taxon>Mycobacteriaceae</taxon>
        <taxon>Mycolicibacterium</taxon>
    </lineage>
</organism>
<dbReference type="EMBL" id="LQQA01000029">
    <property type="protein sequence ID" value="ORX12583.1"/>
    <property type="molecule type" value="Genomic_DNA"/>
</dbReference>
<reference evidence="2 3" key="1">
    <citation type="submission" date="2016-01" db="EMBL/GenBank/DDBJ databases">
        <title>The new phylogeny of the genus Mycobacterium.</title>
        <authorList>
            <person name="Tarcisio F."/>
            <person name="Conor M."/>
            <person name="Antonella G."/>
            <person name="Elisabetta G."/>
            <person name="Giulia F.S."/>
            <person name="Sara T."/>
            <person name="Anna F."/>
            <person name="Clotilde B."/>
            <person name="Roberto B."/>
            <person name="Veronica D.S."/>
            <person name="Fabio R."/>
            <person name="Monica P."/>
            <person name="Olivier J."/>
            <person name="Enrico T."/>
            <person name="Nicola S."/>
        </authorList>
    </citation>
    <scope>NUCLEOTIDE SEQUENCE [LARGE SCALE GENOMIC DNA]</scope>
    <source>
        <strain evidence="2 3">ATCC 700010</strain>
    </source>
</reference>
<comment type="caution">
    <text evidence="2">The sequence shown here is derived from an EMBL/GenBank/DDBJ whole genome shotgun (WGS) entry which is preliminary data.</text>
</comment>
<feature type="compositionally biased region" description="Basic and acidic residues" evidence="1">
    <location>
        <begin position="42"/>
        <end position="54"/>
    </location>
</feature>
<dbReference type="AlphaFoldDB" id="A0A1X2F2D3"/>
<dbReference type="Proteomes" id="UP000193964">
    <property type="component" value="Unassembled WGS sequence"/>
</dbReference>
<accession>A0A1X2F2D3</accession>
<name>A0A1X2F2D3_9MYCO</name>
<gene>
    <name evidence="2" type="ORF">AWC31_32000</name>
</gene>
<proteinExistence type="predicted"/>